<dbReference type="SUPFAM" id="SSF51905">
    <property type="entry name" value="FAD/NAD(P)-binding domain"/>
    <property type="match status" value="1"/>
</dbReference>
<organism evidence="7 8">
    <name type="scientific">Aspergillus pseudoustus</name>
    <dbReference type="NCBI Taxonomy" id="1810923"/>
    <lineage>
        <taxon>Eukaryota</taxon>
        <taxon>Fungi</taxon>
        <taxon>Dikarya</taxon>
        <taxon>Ascomycota</taxon>
        <taxon>Pezizomycotina</taxon>
        <taxon>Eurotiomycetes</taxon>
        <taxon>Eurotiomycetidae</taxon>
        <taxon>Eurotiales</taxon>
        <taxon>Aspergillaceae</taxon>
        <taxon>Aspergillus</taxon>
        <taxon>Aspergillus subgen. Nidulantes</taxon>
    </lineage>
</organism>
<dbReference type="InterPro" id="IPR002938">
    <property type="entry name" value="FAD-bd"/>
</dbReference>
<dbReference type="Gene3D" id="3.50.50.60">
    <property type="entry name" value="FAD/NAD(P)-binding domain"/>
    <property type="match status" value="1"/>
</dbReference>
<evidence type="ECO:0000256" key="3">
    <source>
        <dbReference type="ARBA" id="ARBA00022827"/>
    </source>
</evidence>
<evidence type="ECO:0000259" key="6">
    <source>
        <dbReference type="Pfam" id="PF01494"/>
    </source>
</evidence>
<keyword evidence="8" id="KW-1185">Reference proteome</keyword>
<evidence type="ECO:0000256" key="2">
    <source>
        <dbReference type="ARBA" id="ARBA00022630"/>
    </source>
</evidence>
<evidence type="ECO:0000313" key="7">
    <source>
        <dbReference type="EMBL" id="KAL2832208.1"/>
    </source>
</evidence>
<keyword evidence="2" id="KW-0285">Flavoprotein</keyword>
<keyword evidence="3" id="KW-0274">FAD</keyword>
<dbReference type="EMBL" id="JBFXLU010000269">
    <property type="protein sequence ID" value="KAL2832208.1"/>
    <property type="molecule type" value="Genomic_DNA"/>
</dbReference>
<dbReference type="PANTHER" id="PTHR47178">
    <property type="entry name" value="MONOOXYGENASE, FAD-BINDING"/>
    <property type="match status" value="1"/>
</dbReference>
<comment type="cofactor">
    <cofactor evidence="1">
        <name>FAD</name>
        <dbReference type="ChEBI" id="CHEBI:57692"/>
    </cofactor>
</comment>
<evidence type="ECO:0000256" key="1">
    <source>
        <dbReference type="ARBA" id="ARBA00001974"/>
    </source>
</evidence>
<proteinExistence type="predicted"/>
<keyword evidence="4" id="KW-0560">Oxidoreductase</keyword>
<accession>A0ABR4IWQ6</accession>
<keyword evidence="5" id="KW-0503">Monooxygenase</keyword>
<dbReference type="Proteomes" id="UP001610446">
    <property type="component" value="Unassembled WGS sequence"/>
</dbReference>
<evidence type="ECO:0000256" key="4">
    <source>
        <dbReference type="ARBA" id="ARBA00023002"/>
    </source>
</evidence>
<feature type="domain" description="FAD-binding" evidence="6">
    <location>
        <begin position="107"/>
        <end position="140"/>
    </location>
</feature>
<protein>
    <recommendedName>
        <fullName evidence="6">FAD-binding domain-containing protein</fullName>
    </recommendedName>
</protein>
<comment type="caution">
    <text evidence="7">The sequence shown here is derived from an EMBL/GenBank/DDBJ whole genome shotgun (WGS) entry which is preliminary data.</text>
</comment>
<dbReference type="InterPro" id="IPR036188">
    <property type="entry name" value="FAD/NAD-bd_sf"/>
</dbReference>
<dbReference type="Pfam" id="PF01494">
    <property type="entry name" value="FAD_binding_3"/>
    <property type="match status" value="1"/>
</dbReference>
<dbReference type="PANTHER" id="PTHR47178:SF5">
    <property type="entry name" value="FAD-BINDING DOMAIN-CONTAINING PROTEIN"/>
    <property type="match status" value="1"/>
</dbReference>
<reference evidence="7 8" key="1">
    <citation type="submission" date="2024-07" db="EMBL/GenBank/DDBJ databases">
        <title>Section-level genome sequencing and comparative genomics of Aspergillus sections Usti and Cavernicolus.</title>
        <authorList>
            <consortium name="Lawrence Berkeley National Laboratory"/>
            <person name="Nybo J.L."/>
            <person name="Vesth T.C."/>
            <person name="Theobald S."/>
            <person name="Frisvad J.C."/>
            <person name="Larsen T.O."/>
            <person name="Kjaerboelling I."/>
            <person name="Rothschild-Mancinelli K."/>
            <person name="Lyhne E.K."/>
            <person name="Kogle M.E."/>
            <person name="Barry K."/>
            <person name="Clum A."/>
            <person name="Na H."/>
            <person name="Ledsgaard L."/>
            <person name="Lin J."/>
            <person name="Lipzen A."/>
            <person name="Kuo A."/>
            <person name="Riley R."/>
            <person name="Mondo S."/>
            <person name="Labutti K."/>
            <person name="Haridas S."/>
            <person name="Pangalinan J."/>
            <person name="Salamov A.A."/>
            <person name="Simmons B.A."/>
            <person name="Magnuson J.K."/>
            <person name="Chen J."/>
            <person name="Drula E."/>
            <person name="Henrissat B."/>
            <person name="Wiebenga A."/>
            <person name="Lubbers R.J."/>
            <person name="Gomes A.C."/>
            <person name="Makela M.R."/>
            <person name="Stajich J."/>
            <person name="Grigoriev I.V."/>
            <person name="Mortensen U.H."/>
            <person name="De Vries R.P."/>
            <person name="Baker S.E."/>
            <person name="Andersen M.R."/>
        </authorList>
    </citation>
    <scope>NUCLEOTIDE SEQUENCE [LARGE SCALE GENOMIC DNA]</scope>
    <source>
        <strain evidence="7 8">CBS 123904</strain>
    </source>
</reference>
<evidence type="ECO:0000256" key="5">
    <source>
        <dbReference type="ARBA" id="ARBA00023033"/>
    </source>
</evidence>
<gene>
    <name evidence="7" type="ORF">BJY01DRAFT_254027</name>
</gene>
<name>A0ABR4IWQ6_9EURO</name>
<sequence>MPDRSPGTVDGKASKAGSVAEYNEQEASIMFGMHFPASEYEEDITQIKDKRAFMKDQLKSRNWHHGYHQLVDAISSDDIYAVHNRTSKPLPNDWRNNVHDPSKPELGHPRVWLIGDAIHAMLPSRGMGANQALHDCADALLALQGLAGLSESSGKVPDDKVAEFVNQYESKMMPRAFSWVKKSGGVNDRVRKTSSFSAHFTS</sequence>
<evidence type="ECO:0000313" key="8">
    <source>
        <dbReference type="Proteomes" id="UP001610446"/>
    </source>
</evidence>